<organism evidence="4">
    <name type="scientific">Nippostrongylus brasiliensis</name>
    <name type="common">Rat hookworm</name>
    <dbReference type="NCBI Taxonomy" id="27835"/>
    <lineage>
        <taxon>Eukaryota</taxon>
        <taxon>Metazoa</taxon>
        <taxon>Ecdysozoa</taxon>
        <taxon>Nematoda</taxon>
        <taxon>Chromadorea</taxon>
        <taxon>Rhabditida</taxon>
        <taxon>Rhabditina</taxon>
        <taxon>Rhabditomorpha</taxon>
        <taxon>Strongyloidea</taxon>
        <taxon>Heligmosomidae</taxon>
        <taxon>Nippostrongylus</taxon>
    </lineage>
</organism>
<keyword evidence="3" id="KW-1185">Reference proteome</keyword>
<dbReference type="Proteomes" id="UP000271162">
    <property type="component" value="Unassembled WGS sequence"/>
</dbReference>
<evidence type="ECO:0000313" key="3">
    <source>
        <dbReference type="Proteomes" id="UP000271162"/>
    </source>
</evidence>
<dbReference type="WBParaSite" id="NBR_0000491401-mRNA-1">
    <property type="protein sequence ID" value="NBR_0000491401-mRNA-1"/>
    <property type="gene ID" value="NBR_0000491401"/>
</dbReference>
<dbReference type="AlphaFoldDB" id="A0A0N4XQW2"/>
<evidence type="ECO:0000313" key="4">
    <source>
        <dbReference type="WBParaSite" id="NBR_0000491401-mRNA-1"/>
    </source>
</evidence>
<feature type="transmembrane region" description="Helical" evidence="1">
    <location>
        <begin position="12"/>
        <end position="30"/>
    </location>
</feature>
<proteinExistence type="predicted"/>
<name>A0A0N4XQW2_NIPBR</name>
<keyword evidence="1" id="KW-0472">Membrane</keyword>
<keyword evidence="1" id="KW-1133">Transmembrane helix</keyword>
<evidence type="ECO:0000256" key="1">
    <source>
        <dbReference type="SAM" id="Phobius"/>
    </source>
</evidence>
<dbReference type="EMBL" id="UYSL01010323">
    <property type="protein sequence ID" value="VDL68505.1"/>
    <property type="molecule type" value="Genomic_DNA"/>
</dbReference>
<reference evidence="4" key="1">
    <citation type="submission" date="2017-02" db="UniProtKB">
        <authorList>
            <consortium name="WormBaseParasite"/>
        </authorList>
    </citation>
    <scope>IDENTIFICATION</scope>
</reference>
<evidence type="ECO:0000313" key="2">
    <source>
        <dbReference type="EMBL" id="VDL68505.1"/>
    </source>
</evidence>
<protein>
    <submittedName>
        <fullName evidence="4">DUF4129 domain-containing protein</fullName>
    </submittedName>
</protein>
<gene>
    <name evidence="2" type="ORF">NBR_LOCUS4916</name>
</gene>
<reference evidence="2 3" key="2">
    <citation type="submission" date="2018-11" db="EMBL/GenBank/DDBJ databases">
        <authorList>
            <consortium name="Pathogen Informatics"/>
        </authorList>
    </citation>
    <scope>NUCLEOTIDE SEQUENCE [LARGE SCALE GENOMIC DNA]</scope>
</reference>
<keyword evidence="1" id="KW-0812">Transmembrane</keyword>
<sequence length="106" mass="12653">MHRQGVGAYKTVLLLIYGFCFWLLIKYLLWDYVSRLLFGTYYPREVFEKRDRDLLDEIELNCDEILSGNQSAIQKAKLMQYNPHAVEKLILDTDNRYISYSYSEII</sequence>
<dbReference type="STRING" id="27835.A0A0N4XQW2"/>
<accession>A0A0N4XQW2</accession>